<dbReference type="InterPro" id="IPR023459">
    <property type="entry name" value="Tscrpt_elong_fac_GreA/B_fam"/>
</dbReference>
<dbReference type="PANTHER" id="PTHR30437">
    <property type="entry name" value="TRANSCRIPTION ELONGATION FACTOR GREA"/>
    <property type="match status" value="1"/>
</dbReference>
<dbReference type="InterPro" id="IPR036805">
    <property type="entry name" value="Tscrpt_elong_fac_GreA/B_N_sf"/>
</dbReference>
<dbReference type="GO" id="GO:0032784">
    <property type="term" value="P:regulation of DNA-templated transcription elongation"/>
    <property type="evidence" value="ECO:0007669"/>
    <property type="project" value="InterPro"/>
</dbReference>
<reference evidence="3 4" key="1">
    <citation type="journal article" date="2016" name="Nat. Commun.">
        <title>Thousands of microbial genomes shed light on interconnected biogeochemical processes in an aquifer system.</title>
        <authorList>
            <person name="Anantharaman K."/>
            <person name="Brown C.T."/>
            <person name="Hug L.A."/>
            <person name="Sharon I."/>
            <person name="Castelle C.J."/>
            <person name="Probst A.J."/>
            <person name="Thomas B.C."/>
            <person name="Singh A."/>
            <person name="Wilkins M.J."/>
            <person name="Karaoz U."/>
            <person name="Brodie E.L."/>
            <person name="Williams K.H."/>
            <person name="Hubbard S.S."/>
            <person name="Banfield J.F."/>
        </authorList>
    </citation>
    <scope>NUCLEOTIDE SEQUENCE [LARGE SCALE GENOMIC DNA]</scope>
</reference>
<dbReference type="SUPFAM" id="SSF46557">
    <property type="entry name" value="GreA transcript cleavage protein, N-terminal domain"/>
    <property type="match status" value="1"/>
</dbReference>
<dbReference type="Gene3D" id="3.10.50.30">
    <property type="entry name" value="Transcription elongation factor, GreA/GreB, C-terminal domain"/>
    <property type="match status" value="1"/>
</dbReference>
<dbReference type="Gene3D" id="1.10.287.180">
    <property type="entry name" value="Transcription elongation factor, GreA/GreB, N-terminal domain"/>
    <property type="match status" value="1"/>
</dbReference>
<dbReference type="SUPFAM" id="SSF54534">
    <property type="entry name" value="FKBP-like"/>
    <property type="match status" value="1"/>
</dbReference>
<evidence type="ECO:0000313" key="4">
    <source>
        <dbReference type="Proteomes" id="UP000176855"/>
    </source>
</evidence>
<feature type="domain" description="Transcription elongation factor GreA/GreB C-terminal" evidence="2">
    <location>
        <begin position="86"/>
        <end position="155"/>
    </location>
</feature>
<dbReference type="EMBL" id="MHOO01000011">
    <property type="protein sequence ID" value="OGZ63760.1"/>
    <property type="molecule type" value="Genomic_DNA"/>
</dbReference>
<gene>
    <name evidence="3" type="ORF">A2730_00505</name>
</gene>
<dbReference type="InterPro" id="IPR018151">
    <property type="entry name" value="TF_GreA/GreB_CS"/>
</dbReference>
<organism evidence="3 4">
    <name type="scientific">Candidatus Staskawiczbacteria bacterium RIFCSPHIGHO2_01_FULL_39_25</name>
    <dbReference type="NCBI Taxonomy" id="1802202"/>
    <lineage>
        <taxon>Bacteria</taxon>
        <taxon>Candidatus Staskawicziibacteriota</taxon>
    </lineage>
</organism>
<proteinExistence type="predicted"/>
<dbReference type="GO" id="GO:0070063">
    <property type="term" value="F:RNA polymerase binding"/>
    <property type="evidence" value="ECO:0007669"/>
    <property type="project" value="InterPro"/>
</dbReference>
<dbReference type="InterPro" id="IPR036953">
    <property type="entry name" value="GreA/GreB_C_sf"/>
</dbReference>
<dbReference type="STRING" id="1802202.A2730_00505"/>
<protein>
    <recommendedName>
        <fullName evidence="2">Transcription elongation factor GreA/GreB C-terminal domain-containing protein</fullName>
    </recommendedName>
</protein>
<sequence length="158" mass="18058">MEGKVFHITKEKMKELKKEYEELVVSERDKVVGVEAPKILESEDVNPEFISFQEDMEKLRSRIDELKDILENHQLIKKPPKEKQVFVDLGAKVKIDVAGKKDEFTIMGTLEANPNLGKISNESPVGRALLGHKIGDEVVVFSPHKKVYKIRDIKYEVG</sequence>
<accession>A0A1G2HN99</accession>
<evidence type="ECO:0000259" key="2">
    <source>
        <dbReference type="Pfam" id="PF01272"/>
    </source>
</evidence>
<dbReference type="Pfam" id="PF01272">
    <property type="entry name" value="GreA_GreB"/>
    <property type="match status" value="1"/>
</dbReference>
<name>A0A1G2HN99_9BACT</name>
<dbReference type="GO" id="GO:0006354">
    <property type="term" value="P:DNA-templated transcription elongation"/>
    <property type="evidence" value="ECO:0007669"/>
    <property type="project" value="TreeGrafter"/>
</dbReference>
<feature type="coiled-coil region" evidence="1">
    <location>
        <begin position="10"/>
        <end position="76"/>
    </location>
</feature>
<dbReference type="InterPro" id="IPR001437">
    <property type="entry name" value="Tscrpt_elong_fac_GreA/B_C"/>
</dbReference>
<keyword evidence="1" id="KW-0175">Coiled coil</keyword>
<dbReference type="Proteomes" id="UP000176855">
    <property type="component" value="Unassembled WGS sequence"/>
</dbReference>
<evidence type="ECO:0000256" key="1">
    <source>
        <dbReference type="SAM" id="Coils"/>
    </source>
</evidence>
<comment type="caution">
    <text evidence="3">The sequence shown here is derived from an EMBL/GenBank/DDBJ whole genome shotgun (WGS) entry which is preliminary data.</text>
</comment>
<dbReference type="GO" id="GO:0003677">
    <property type="term" value="F:DNA binding"/>
    <property type="evidence" value="ECO:0007669"/>
    <property type="project" value="InterPro"/>
</dbReference>
<dbReference type="AlphaFoldDB" id="A0A1G2HN99"/>
<dbReference type="PANTHER" id="PTHR30437:SF4">
    <property type="entry name" value="TRANSCRIPTION ELONGATION FACTOR GREA"/>
    <property type="match status" value="1"/>
</dbReference>
<evidence type="ECO:0000313" key="3">
    <source>
        <dbReference type="EMBL" id="OGZ63760.1"/>
    </source>
</evidence>
<dbReference type="PROSITE" id="PS00830">
    <property type="entry name" value="GREAB_2"/>
    <property type="match status" value="1"/>
</dbReference>
<dbReference type="PIRSF" id="PIRSF006092">
    <property type="entry name" value="GreA_GreB"/>
    <property type="match status" value="1"/>
</dbReference>